<dbReference type="Proteomes" id="UP000016933">
    <property type="component" value="Unassembled WGS sequence"/>
</dbReference>
<proteinExistence type="predicted"/>
<name>N1PY79_DOTSN</name>
<dbReference type="HOGENOM" id="CLU_1004812_0_0_1"/>
<organism evidence="1 2">
    <name type="scientific">Dothistroma septosporum (strain NZE10 / CBS 128990)</name>
    <name type="common">Red band needle blight fungus</name>
    <name type="synonym">Mycosphaerella pini</name>
    <dbReference type="NCBI Taxonomy" id="675120"/>
    <lineage>
        <taxon>Eukaryota</taxon>
        <taxon>Fungi</taxon>
        <taxon>Dikarya</taxon>
        <taxon>Ascomycota</taxon>
        <taxon>Pezizomycotina</taxon>
        <taxon>Dothideomycetes</taxon>
        <taxon>Dothideomycetidae</taxon>
        <taxon>Mycosphaerellales</taxon>
        <taxon>Mycosphaerellaceae</taxon>
        <taxon>Dothistroma</taxon>
    </lineage>
</organism>
<keyword evidence="2" id="KW-1185">Reference proteome</keyword>
<dbReference type="OMA" id="FETTHEM"/>
<evidence type="ECO:0000313" key="1">
    <source>
        <dbReference type="EMBL" id="EME48392.1"/>
    </source>
</evidence>
<gene>
    <name evidence="1" type="ORF">DOTSEDRAFT_29846</name>
</gene>
<dbReference type="EMBL" id="KB446535">
    <property type="protein sequence ID" value="EME48392.1"/>
    <property type="molecule type" value="Genomic_DNA"/>
</dbReference>
<protein>
    <submittedName>
        <fullName evidence="1">Uncharacterized protein</fullName>
    </submittedName>
</protein>
<dbReference type="OrthoDB" id="10565867at2759"/>
<dbReference type="AlphaFoldDB" id="N1PY79"/>
<reference evidence="2" key="1">
    <citation type="journal article" date="2012" name="PLoS Genet.">
        <title>The genomes of the fungal plant pathogens Cladosporium fulvum and Dothistroma septosporum reveal adaptation to different hosts and lifestyles but also signatures of common ancestry.</title>
        <authorList>
            <person name="de Wit P.J.G.M."/>
            <person name="van der Burgt A."/>
            <person name="Oekmen B."/>
            <person name="Stergiopoulos I."/>
            <person name="Abd-Elsalam K.A."/>
            <person name="Aerts A.L."/>
            <person name="Bahkali A.H."/>
            <person name="Beenen H.G."/>
            <person name="Chettri P."/>
            <person name="Cox M.P."/>
            <person name="Datema E."/>
            <person name="de Vries R.P."/>
            <person name="Dhillon B."/>
            <person name="Ganley A.R."/>
            <person name="Griffiths S.A."/>
            <person name="Guo Y."/>
            <person name="Hamelin R.C."/>
            <person name="Henrissat B."/>
            <person name="Kabir M.S."/>
            <person name="Jashni M.K."/>
            <person name="Kema G."/>
            <person name="Klaubauf S."/>
            <person name="Lapidus A."/>
            <person name="Levasseur A."/>
            <person name="Lindquist E."/>
            <person name="Mehrabi R."/>
            <person name="Ohm R.A."/>
            <person name="Owen T.J."/>
            <person name="Salamov A."/>
            <person name="Schwelm A."/>
            <person name="Schijlen E."/>
            <person name="Sun H."/>
            <person name="van den Burg H.A."/>
            <person name="van Ham R.C.H.J."/>
            <person name="Zhang S."/>
            <person name="Goodwin S.B."/>
            <person name="Grigoriev I.V."/>
            <person name="Collemare J."/>
            <person name="Bradshaw R.E."/>
        </authorList>
    </citation>
    <scope>NUCLEOTIDE SEQUENCE [LARGE SCALE GENOMIC DNA]</scope>
    <source>
        <strain evidence="2">NZE10 / CBS 128990</strain>
    </source>
</reference>
<accession>N1PY79</accession>
<sequence length="277" mass="30912">MSTTNVAQQVFAVNELLEMIIWEVPPHCTHDLKLISGAWRDMIAGSKTIHNSRLLLLENAGDQWTEEDSRIFETTHEMPEPCRAHAVLCAILDDCPPHCYPSTSWPRVNPRLQVHDQTPTGGDYPTRRVNILLPDALDENTECLEQMITDPPICALTLVTMFWDADHGEENAASAYKRDGLKIKDMITVKHLLIEAQKKYPREVGALNISIGAAFDVEIPLPCKDVRLRGGTQVKVVLAGGDADLTYFEGPLPRYRRMNNSSQAELKAAMANDLGLD</sequence>
<evidence type="ECO:0000313" key="2">
    <source>
        <dbReference type="Proteomes" id="UP000016933"/>
    </source>
</evidence>
<reference evidence="1 2" key="2">
    <citation type="journal article" date="2012" name="PLoS Pathog.">
        <title>Diverse lifestyles and strategies of plant pathogenesis encoded in the genomes of eighteen Dothideomycetes fungi.</title>
        <authorList>
            <person name="Ohm R.A."/>
            <person name="Feau N."/>
            <person name="Henrissat B."/>
            <person name="Schoch C.L."/>
            <person name="Horwitz B.A."/>
            <person name="Barry K.W."/>
            <person name="Condon B.J."/>
            <person name="Copeland A.C."/>
            <person name="Dhillon B."/>
            <person name="Glaser F."/>
            <person name="Hesse C.N."/>
            <person name="Kosti I."/>
            <person name="LaButti K."/>
            <person name="Lindquist E.A."/>
            <person name="Lucas S."/>
            <person name="Salamov A.A."/>
            <person name="Bradshaw R.E."/>
            <person name="Ciuffetti L."/>
            <person name="Hamelin R.C."/>
            <person name="Kema G.H.J."/>
            <person name="Lawrence C."/>
            <person name="Scott J.A."/>
            <person name="Spatafora J.W."/>
            <person name="Turgeon B.G."/>
            <person name="de Wit P.J.G.M."/>
            <person name="Zhong S."/>
            <person name="Goodwin S.B."/>
            <person name="Grigoriev I.V."/>
        </authorList>
    </citation>
    <scope>NUCLEOTIDE SEQUENCE [LARGE SCALE GENOMIC DNA]</scope>
    <source>
        <strain evidence="2">NZE10 / CBS 128990</strain>
    </source>
</reference>